<reference evidence="6" key="1">
    <citation type="submission" date="2019-08" db="EMBL/GenBank/DDBJ databases">
        <authorList>
            <person name="Kucharzyk K."/>
            <person name="Murdoch R.W."/>
            <person name="Higgins S."/>
            <person name="Loffler F."/>
        </authorList>
    </citation>
    <scope>NUCLEOTIDE SEQUENCE</scope>
</reference>
<evidence type="ECO:0000256" key="3">
    <source>
        <dbReference type="ARBA" id="ARBA00022679"/>
    </source>
</evidence>
<dbReference type="InterPro" id="IPR016181">
    <property type="entry name" value="Acyl_CoA_acyltransferase"/>
</dbReference>
<dbReference type="PROSITE" id="PS51186">
    <property type="entry name" value="GNAT"/>
    <property type="match status" value="1"/>
</dbReference>
<evidence type="ECO:0000259" key="5">
    <source>
        <dbReference type="PROSITE" id="PS51186"/>
    </source>
</evidence>
<dbReference type="EMBL" id="VSSQ01070531">
    <property type="protein sequence ID" value="MPN22311.1"/>
    <property type="molecule type" value="Genomic_DNA"/>
</dbReference>
<gene>
    <name evidence="6" type="primary">rimI_23</name>
    <name evidence="6" type="ORF">SDC9_169694</name>
</gene>
<dbReference type="AlphaFoldDB" id="A0A645G605"/>
<evidence type="ECO:0000313" key="6">
    <source>
        <dbReference type="EMBL" id="MPN22311.1"/>
    </source>
</evidence>
<keyword evidence="3 6" id="KW-0808">Transferase</keyword>
<dbReference type="GO" id="GO:0008999">
    <property type="term" value="F:protein-N-terminal-alanine acetyltransferase activity"/>
    <property type="evidence" value="ECO:0007669"/>
    <property type="project" value="UniProtKB-EC"/>
</dbReference>
<evidence type="ECO:0000256" key="4">
    <source>
        <dbReference type="ARBA" id="ARBA00023315"/>
    </source>
</evidence>
<feature type="domain" description="N-acetyltransferase" evidence="5">
    <location>
        <begin position="9"/>
        <end position="158"/>
    </location>
</feature>
<organism evidence="6">
    <name type="scientific">bioreactor metagenome</name>
    <dbReference type="NCBI Taxonomy" id="1076179"/>
    <lineage>
        <taxon>unclassified sequences</taxon>
        <taxon>metagenomes</taxon>
        <taxon>ecological metagenomes</taxon>
    </lineage>
</organism>
<accession>A0A645G605</accession>
<sequence>MSDSAVNQIRLEPVSISHAALISEAEKRIFTSPWSENDILRLCEEMCCTATRVIGFCAYLGDSFSGYATMYCVAGEGQINNIAVLPQFRRKGVGNALLTELCGAARRAELDVMFLEVRRSNFAAMSLYEKHGFVRIGERRGFYTAPVEDAILLKRQLK</sequence>
<name>A0A645G605_9ZZZZ</name>
<dbReference type="InterPro" id="IPR006464">
    <property type="entry name" value="AcTrfase_RimI/Ard1"/>
</dbReference>
<dbReference type="EC" id="2.3.1.267" evidence="6"/>
<evidence type="ECO:0000256" key="2">
    <source>
        <dbReference type="ARBA" id="ARBA00022490"/>
    </source>
</evidence>
<dbReference type="InterPro" id="IPR050680">
    <property type="entry name" value="YpeA/RimI_acetyltransf"/>
</dbReference>
<protein>
    <submittedName>
        <fullName evidence="6">Ribosomal-protein-alanine acetyltransferase</fullName>
        <ecNumber evidence="6">2.3.1.267</ecNumber>
    </submittedName>
</protein>
<comment type="similarity">
    <text evidence="1">Belongs to the acetyltransferase family. RimI subfamily.</text>
</comment>
<dbReference type="NCBIfam" id="TIGR01575">
    <property type="entry name" value="rimI"/>
    <property type="match status" value="1"/>
</dbReference>
<dbReference type="PANTHER" id="PTHR43420">
    <property type="entry name" value="ACETYLTRANSFERASE"/>
    <property type="match status" value="1"/>
</dbReference>
<dbReference type="CDD" id="cd04301">
    <property type="entry name" value="NAT_SF"/>
    <property type="match status" value="1"/>
</dbReference>
<comment type="caution">
    <text evidence="6">The sequence shown here is derived from an EMBL/GenBank/DDBJ whole genome shotgun (WGS) entry which is preliminary data.</text>
</comment>
<dbReference type="InterPro" id="IPR000182">
    <property type="entry name" value="GNAT_dom"/>
</dbReference>
<dbReference type="PANTHER" id="PTHR43420:SF12">
    <property type="entry name" value="N-ACETYLTRANSFERASE DOMAIN-CONTAINING PROTEIN"/>
    <property type="match status" value="1"/>
</dbReference>
<proteinExistence type="inferred from homology"/>
<keyword evidence="4 6" id="KW-0012">Acyltransferase</keyword>
<dbReference type="SUPFAM" id="SSF55729">
    <property type="entry name" value="Acyl-CoA N-acyltransferases (Nat)"/>
    <property type="match status" value="1"/>
</dbReference>
<keyword evidence="2" id="KW-0963">Cytoplasm</keyword>
<dbReference type="Gene3D" id="3.40.630.30">
    <property type="match status" value="1"/>
</dbReference>
<dbReference type="Pfam" id="PF00583">
    <property type="entry name" value="Acetyltransf_1"/>
    <property type="match status" value="1"/>
</dbReference>
<evidence type="ECO:0000256" key="1">
    <source>
        <dbReference type="ARBA" id="ARBA00005395"/>
    </source>
</evidence>